<dbReference type="AlphaFoldDB" id="A0A382FET5"/>
<accession>A0A382FET5</accession>
<gene>
    <name evidence="1" type="ORF">METZ01_LOCUS214033</name>
</gene>
<feature type="non-terminal residue" evidence="1">
    <location>
        <position position="61"/>
    </location>
</feature>
<reference evidence="1" key="1">
    <citation type="submission" date="2018-05" db="EMBL/GenBank/DDBJ databases">
        <authorList>
            <person name="Lanie J.A."/>
            <person name="Ng W.-L."/>
            <person name="Kazmierczak K.M."/>
            <person name="Andrzejewski T.M."/>
            <person name="Davidsen T.M."/>
            <person name="Wayne K.J."/>
            <person name="Tettelin H."/>
            <person name="Glass J.I."/>
            <person name="Rusch D."/>
            <person name="Podicherti R."/>
            <person name="Tsui H.-C.T."/>
            <person name="Winkler M.E."/>
        </authorList>
    </citation>
    <scope>NUCLEOTIDE SEQUENCE</scope>
</reference>
<proteinExistence type="predicted"/>
<organism evidence="1">
    <name type="scientific">marine metagenome</name>
    <dbReference type="NCBI Taxonomy" id="408172"/>
    <lineage>
        <taxon>unclassified sequences</taxon>
        <taxon>metagenomes</taxon>
        <taxon>ecological metagenomes</taxon>
    </lineage>
</organism>
<protein>
    <submittedName>
        <fullName evidence="1">Uncharacterized protein</fullName>
    </submittedName>
</protein>
<feature type="non-terminal residue" evidence="1">
    <location>
        <position position="1"/>
    </location>
</feature>
<sequence length="61" mass="6789">LFSDLSSLKDPGKDFFAQQYEDVSRVAKKIADYVDGTVIPYVDSKFDEADLEKSLAGNLID</sequence>
<name>A0A382FET5_9ZZZZ</name>
<evidence type="ECO:0000313" key="1">
    <source>
        <dbReference type="EMBL" id="SVB61179.1"/>
    </source>
</evidence>
<dbReference type="EMBL" id="UINC01049420">
    <property type="protein sequence ID" value="SVB61179.1"/>
    <property type="molecule type" value="Genomic_DNA"/>
</dbReference>